<name>A0A381Z502_9ZZZZ</name>
<evidence type="ECO:0000256" key="2">
    <source>
        <dbReference type="ARBA" id="ARBA00005840"/>
    </source>
</evidence>
<dbReference type="AlphaFoldDB" id="A0A381Z502"/>
<dbReference type="PANTHER" id="PTHR30071">
    <property type="entry name" value="HEME EXPORTER PROTEIN C"/>
    <property type="match status" value="1"/>
</dbReference>
<dbReference type="GO" id="GO:0005886">
    <property type="term" value="C:plasma membrane"/>
    <property type="evidence" value="ECO:0007669"/>
    <property type="project" value="TreeGrafter"/>
</dbReference>
<keyword evidence="6 7" id="KW-0472">Membrane</keyword>
<organism evidence="9">
    <name type="scientific">marine metagenome</name>
    <dbReference type="NCBI Taxonomy" id="408172"/>
    <lineage>
        <taxon>unclassified sequences</taxon>
        <taxon>metagenomes</taxon>
        <taxon>ecological metagenomes</taxon>
    </lineage>
</organism>
<dbReference type="GO" id="GO:0015232">
    <property type="term" value="F:heme transmembrane transporter activity"/>
    <property type="evidence" value="ECO:0007669"/>
    <property type="project" value="InterPro"/>
</dbReference>
<dbReference type="EMBL" id="UINC01019825">
    <property type="protein sequence ID" value="SVA83847.1"/>
    <property type="molecule type" value="Genomic_DNA"/>
</dbReference>
<dbReference type="GO" id="GO:0020037">
    <property type="term" value="F:heme binding"/>
    <property type="evidence" value="ECO:0007669"/>
    <property type="project" value="InterPro"/>
</dbReference>
<evidence type="ECO:0000256" key="4">
    <source>
        <dbReference type="ARBA" id="ARBA00022748"/>
    </source>
</evidence>
<protein>
    <recommendedName>
        <fullName evidence="8">Cytochrome c assembly protein domain-containing protein</fullName>
    </recommendedName>
</protein>
<evidence type="ECO:0000256" key="5">
    <source>
        <dbReference type="ARBA" id="ARBA00022989"/>
    </source>
</evidence>
<dbReference type="PRINTS" id="PR01386">
    <property type="entry name" value="CCMCBIOGNSIS"/>
</dbReference>
<evidence type="ECO:0000313" key="9">
    <source>
        <dbReference type="EMBL" id="SVA83847.1"/>
    </source>
</evidence>
<evidence type="ECO:0000259" key="8">
    <source>
        <dbReference type="Pfam" id="PF01578"/>
    </source>
</evidence>
<evidence type="ECO:0000256" key="1">
    <source>
        <dbReference type="ARBA" id="ARBA00004141"/>
    </source>
</evidence>
<evidence type="ECO:0000256" key="3">
    <source>
        <dbReference type="ARBA" id="ARBA00022692"/>
    </source>
</evidence>
<dbReference type="InterPro" id="IPR003557">
    <property type="entry name" value="Cyt_c_biogenesis_CcmC"/>
</dbReference>
<dbReference type="PANTHER" id="PTHR30071:SF1">
    <property type="entry name" value="CYTOCHROME B_B6 PROTEIN-RELATED"/>
    <property type="match status" value="1"/>
</dbReference>
<keyword evidence="5 7" id="KW-1133">Transmembrane helix</keyword>
<gene>
    <name evidence="9" type="ORF">METZ01_LOCUS136701</name>
</gene>
<feature type="transmembrane region" description="Helical" evidence="7">
    <location>
        <begin position="115"/>
        <end position="133"/>
    </location>
</feature>
<feature type="domain" description="Cytochrome c assembly protein" evidence="8">
    <location>
        <begin position="12"/>
        <end position="169"/>
    </location>
</feature>
<evidence type="ECO:0000256" key="6">
    <source>
        <dbReference type="ARBA" id="ARBA00023136"/>
    </source>
</evidence>
<sequence>MGSFHSRHSSKVAAGILALLWVVLLYPILIVTRIDPDQQMAQKIFYYHVPSAWVAGLGYLVVMFAGVFYLMKKDEKWDHLGLAAAELGTLFCALVLITGPIWAKPIWGAPWSWEPRLTTVLIMFLIYIGYFMVRNFGDEGERTRRISAVIGLAAFINVPIIYISVKFWAADAQLHPQPAMSQQSPDVLWTFILSLLVFTLLFVHMLRYRVHILTLRSKVLRMRYDV</sequence>
<feature type="transmembrane region" description="Helical" evidence="7">
    <location>
        <begin position="52"/>
        <end position="71"/>
    </location>
</feature>
<evidence type="ECO:0000256" key="7">
    <source>
        <dbReference type="SAM" id="Phobius"/>
    </source>
</evidence>
<keyword evidence="4" id="KW-0201">Cytochrome c-type biogenesis</keyword>
<dbReference type="Pfam" id="PF01578">
    <property type="entry name" value="Cytochrom_C_asm"/>
    <property type="match status" value="1"/>
</dbReference>
<comment type="similarity">
    <text evidence="2">Belongs to the CcmC/CycZ/HelC family.</text>
</comment>
<feature type="transmembrane region" description="Helical" evidence="7">
    <location>
        <begin position="83"/>
        <end position="103"/>
    </location>
</feature>
<feature type="transmembrane region" description="Helical" evidence="7">
    <location>
        <begin position="188"/>
        <end position="208"/>
    </location>
</feature>
<feature type="transmembrane region" description="Helical" evidence="7">
    <location>
        <begin position="12"/>
        <end position="32"/>
    </location>
</feature>
<accession>A0A381Z502</accession>
<comment type="subcellular location">
    <subcellularLocation>
        <location evidence="1">Membrane</location>
        <topology evidence="1">Multi-pass membrane protein</topology>
    </subcellularLocation>
</comment>
<dbReference type="GO" id="GO:0017004">
    <property type="term" value="P:cytochrome complex assembly"/>
    <property type="evidence" value="ECO:0007669"/>
    <property type="project" value="UniProtKB-KW"/>
</dbReference>
<dbReference type="InterPro" id="IPR002541">
    <property type="entry name" value="Cyt_c_assembly"/>
</dbReference>
<proteinExistence type="inferred from homology"/>
<dbReference type="InterPro" id="IPR045062">
    <property type="entry name" value="Cyt_c_biogenesis_CcsA/CcmC"/>
</dbReference>
<keyword evidence="3 7" id="KW-0812">Transmembrane</keyword>
<feature type="transmembrane region" description="Helical" evidence="7">
    <location>
        <begin position="145"/>
        <end position="168"/>
    </location>
</feature>
<reference evidence="9" key="1">
    <citation type="submission" date="2018-05" db="EMBL/GenBank/DDBJ databases">
        <authorList>
            <person name="Lanie J.A."/>
            <person name="Ng W.-L."/>
            <person name="Kazmierczak K.M."/>
            <person name="Andrzejewski T.M."/>
            <person name="Davidsen T.M."/>
            <person name="Wayne K.J."/>
            <person name="Tettelin H."/>
            <person name="Glass J.I."/>
            <person name="Rusch D."/>
            <person name="Podicherti R."/>
            <person name="Tsui H.-C.T."/>
            <person name="Winkler M.E."/>
        </authorList>
    </citation>
    <scope>NUCLEOTIDE SEQUENCE</scope>
</reference>